<feature type="compositionally biased region" description="Polar residues" evidence="6">
    <location>
        <begin position="1105"/>
        <end position="1115"/>
    </location>
</feature>
<keyword evidence="3" id="KW-0597">Phosphoprotein</keyword>
<evidence type="ECO:0000256" key="6">
    <source>
        <dbReference type="SAM" id="MobiDB-lite"/>
    </source>
</evidence>
<evidence type="ECO:0000313" key="7">
    <source>
        <dbReference type="Proteomes" id="UP000504634"/>
    </source>
</evidence>
<keyword evidence="7" id="KW-1185">Reference proteome</keyword>
<feature type="compositionally biased region" description="Polar residues" evidence="6">
    <location>
        <begin position="19"/>
        <end position="39"/>
    </location>
</feature>
<protein>
    <submittedName>
        <fullName evidence="8">Uncharacterized protein LOC115627762 isoform X1</fullName>
    </submittedName>
</protein>
<dbReference type="PANTHER" id="PTHR24217">
    <property type="entry name" value="PUTATIVE-RELATED"/>
    <property type="match status" value="1"/>
</dbReference>
<feature type="compositionally biased region" description="Gly residues" evidence="6">
    <location>
        <begin position="1118"/>
        <end position="1127"/>
    </location>
</feature>
<keyword evidence="2" id="KW-0963">Cytoplasm</keyword>
<feature type="compositionally biased region" description="Low complexity" evidence="6">
    <location>
        <begin position="127"/>
        <end position="144"/>
    </location>
</feature>
<dbReference type="AlphaFoldDB" id="A0A6J2TTK9"/>
<feature type="compositionally biased region" description="Gly residues" evidence="6">
    <location>
        <begin position="984"/>
        <end position="1005"/>
    </location>
</feature>
<feature type="compositionally biased region" description="Acidic residues" evidence="6">
    <location>
        <begin position="201"/>
        <end position="221"/>
    </location>
</feature>
<evidence type="ECO:0000256" key="4">
    <source>
        <dbReference type="ARBA" id="ARBA00038161"/>
    </source>
</evidence>
<dbReference type="GO" id="GO:0030018">
    <property type="term" value="C:Z disc"/>
    <property type="evidence" value="ECO:0007669"/>
    <property type="project" value="TreeGrafter"/>
</dbReference>
<name>A0A6J2TTK9_DROLE</name>
<evidence type="ECO:0000256" key="2">
    <source>
        <dbReference type="ARBA" id="ARBA00022490"/>
    </source>
</evidence>
<dbReference type="OrthoDB" id="300641at2759"/>
<accession>A0A6J2TTK9</accession>
<dbReference type="GO" id="GO:0003779">
    <property type="term" value="F:actin binding"/>
    <property type="evidence" value="ECO:0007669"/>
    <property type="project" value="TreeGrafter"/>
</dbReference>
<reference evidence="8" key="1">
    <citation type="submission" date="2025-08" db="UniProtKB">
        <authorList>
            <consortium name="RefSeq"/>
        </authorList>
    </citation>
    <scope>IDENTIFICATION</scope>
    <source>
        <strain evidence="8">11010-0011.00</strain>
        <tissue evidence="8">Whole body</tissue>
    </source>
</reference>
<evidence type="ECO:0000256" key="1">
    <source>
        <dbReference type="ARBA" id="ARBA00004496"/>
    </source>
</evidence>
<dbReference type="GO" id="GO:0015629">
    <property type="term" value="C:actin cytoskeleton"/>
    <property type="evidence" value="ECO:0007669"/>
    <property type="project" value="TreeGrafter"/>
</dbReference>
<dbReference type="InterPro" id="IPR051976">
    <property type="entry name" value="Synaptopodin_domain"/>
</dbReference>
<dbReference type="Proteomes" id="UP000504634">
    <property type="component" value="Unplaced"/>
</dbReference>
<comment type="similarity">
    <text evidence="4">Belongs to the synaptopodin family.</text>
</comment>
<feature type="region of interest" description="Disordered" evidence="6">
    <location>
        <begin position="924"/>
        <end position="1175"/>
    </location>
</feature>
<feature type="compositionally biased region" description="Polar residues" evidence="6">
    <location>
        <begin position="1028"/>
        <end position="1053"/>
    </location>
</feature>
<comment type="subcellular location">
    <subcellularLocation>
        <location evidence="1">Cytoplasm</location>
    </subcellularLocation>
</comment>
<feature type="compositionally biased region" description="Low complexity" evidence="6">
    <location>
        <begin position="103"/>
        <end position="114"/>
    </location>
</feature>
<gene>
    <name evidence="8" type="primary">LOC115627762</name>
</gene>
<dbReference type="RefSeq" id="XP_030379409.1">
    <property type="nucleotide sequence ID" value="XM_030523549.1"/>
</dbReference>
<feature type="compositionally biased region" description="Low complexity" evidence="6">
    <location>
        <begin position="959"/>
        <end position="970"/>
    </location>
</feature>
<dbReference type="PANTHER" id="PTHR24217:SF0">
    <property type="entry name" value="PDZ DOMAIN-CONTAINING PROTEIN"/>
    <property type="match status" value="1"/>
</dbReference>
<feature type="compositionally biased region" description="Acidic residues" evidence="6">
    <location>
        <begin position="164"/>
        <end position="189"/>
    </location>
</feature>
<keyword evidence="5" id="KW-0175">Coiled coil</keyword>
<dbReference type="GeneID" id="115627762"/>
<feature type="coiled-coil region" evidence="5">
    <location>
        <begin position="267"/>
        <end position="329"/>
    </location>
</feature>
<evidence type="ECO:0000256" key="5">
    <source>
        <dbReference type="SAM" id="Coils"/>
    </source>
</evidence>
<sequence length="1175" mass="130258">MESNAEVVTKVNEAESENKPTQAEENQKAVNSSAETNESVGAADENKKEQESKEEVKEEPKETVKEEVKKEVKTEEDENGQTETTTVTIVAKKSDGEGSQSETTTTTTTTVTVVAKKPGDDADADVTDSSANTVETKTETTIVTKSEKSAEAGAATEPTVPDTSVEEVEETVVVEEEEEEAEAEAEEVESTSNQKAVAEPEQAETESEAESESESEEEVEEQPPQAAEQKEAEVPEKVQEEDTEEKPQTKKDFNDQIQDIISDIDSNIKAQEKITQLKEQELQLIQKQQELANQIQQQQILAQKLIAQNQLKEQELQAQQRVQQQLQNQQYQQHQQVYQKPAQPYANVINQQEDYNNVKESTNVSRTVDLRKIFTPATDAPEILPKNRKLYASSAFYSPTLHPTVEDQVELARRISHSLSDISNQKSKGQSMYVNRKKRSVKWVHEGCAQGEDDIIENHALYKENSESNLTPELTKLDKMPLKLIMNPRGQMRDYNSLKESINVETGLLSPDNCAELITALQLHKGRGAELFAKRRRKADNWVVDETNAGTHSPSGIPDYQQYQPKPPTSPSIVPAYSDAGKHRVQLNIHQDQLIEKYSKPGVQVVKSPWEAALQTGSASSAFVEESKFPSQTPPAASPSYFNRDYVDLPVAPAPAPAPTTYGSQQDSYKNTYDTSAVTQRSQPLQPVNPQRELAYKPSVAQGWRGPQVELPREYREYYETLALQQANKYNNFGSIDYDRDRDIYYSQNSDIDYELYKESPDISFTVDVRNRLEQLEEFQQHFLQQQSRERELQKQRDLARYLRSQKEAEEKLKLNIKRCEIAREKAREIAAASSTEPKVSGDGNEETSEQVNVRELISSFEQQSLKQYEEALQTASRLSILKERSKNAELKMQDAFALENMSNRSIDVQGLYVPKEISLASYAPPPVQSPPQVQSPYARAQSPYVPPSNNVGNGYGRPSSYAPSSYEPAGQPSYEPVGQSPYGSGGQSAYGPGGQSAYGPGGQSSGFPLSKPSTGFSSAVPPKQQLYAPSSYQKVPQTSSQNAPPVNFNPSPLSFDKLSKFEQPEQRNVGYQPQRNLNVRGYSKVRNVSPAPFGGARSPIGQGSPISVSPQPHAQQYGGGGYGGYGQSARTASPGQSFNNCARGWGGGSGNAGQRSFLSQRPAVAADSLPYSDF</sequence>
<proteinExistence type="inferred from homology"/>
<evidence type="ECO:0000313" key="8">
    <source>
        <dbReference type="RefSeq" id="XP_030379409.1"/>
    </source>
</evidence>
<dbReference type="GO" id="GO:0005634">
    <property type="term" value="C:nucleus"/>
    <property type="evidence" value="ECO:0007669"/>
    <property type="project" value="TreeGrafter"/>
</dbReference>
<organism evidence="7 8">
    <name type="scientific">Drosophila lebanonensis</name>
    <name type="common">Fruit fly</name>
    <name type="synonym">Scaptodrosophila lebanonensis</name>
    <dbReference type="NCBI Taxonomy" id="7225"/>
    <lineage>
        <taxon>Eukaryota</taxon>
        <taxon>Metazoa</taxon>
        <taxon>Ecdysozoa</taxon>
        <taxon>Arthropoda</taxon>
        <taxon>Hexapoda</taxon>
        <taxon>Insecta</taxon>
        <taxon>Pterygota</taxon>
        <taxon>Neoptera</taxon>
        <taxon>Endopterygota</taxon>
        <taxon>Diptera</taxon>
        <taxon>Brachycera</taxon>
        <taxon>Muscomorpha</taxon>
        <taxon>Ephydroidea</taxon>
        <taxon>Drosophilidae</taxon>
        <taxon>Scaptodrosophila</taxon>
    </lineage>
</organism>
<feature type="compositionally biased region" description="Polar residues" evidence="6">
    <location>
        <begin position="1129"/>
        <end position="1141"/>
    </location>
</feature>
<dbReference type="GO" id="GO:0032233">
    <property type="term" value="P:positive regulation of actin filament bundle assembly"/>
    <property type="evidence" value="ECO:0007669"/>
    <property type="project" value="TreeGrafter"/>
</dbReference>
<feature type="region of interest" description="Disordered" evidence="6">
    <location>
        <begin position="1"/>
        <end position="255"/>
    </location>
</feature>
<evidence type="ECO:0000256" key="3">
    <source>
        <dbReference type="ARBA" id="ARBA00022553"/>
    </source>
</evidence>
<feature type="compositionally biased region" description="Basic and acidic residues" evidence="6">
    <location>
        <begin position="44"/>
        <end position="73"/>
    </location>
</feature>
<feature type="compositionally biased region" description="Basic and acidic residues" evidence="6">
    <location>
        <begin position="228"/>
        <end position="254"/>
    </location>
</feature>